<dbReference type="GO" id="GO:0016020">
    <property type="term" value="C:membrane"/>
    <property type="evidence" value="ECO:0007669"/>
    <property type="project" value="TreeGrafter"/>
</dbReference>
<feature type="region of interest" description="Disordered" evidence="6">
    <location>
        <begin position="1"/>
        <end position="34"/>
    </location>
</feature>
<keyword evidence="8" id="KW-0808">Transferase</keyword>
<proteinExistence type="predicted"/>
<keyword evidence="4" id="KW-0964">Secreted</keyword>
<dbReference type="EMBL" id="CADCTG010000223">
    <property type="protein sequence ID" value="CAA9267692.1"/>
    <property type="molecule type" value="Genomic_DNA"/>
</dbReference>
<evidence type="ECO:0000256" key="5">
    <source>
        <dbReference type="ARBA" id="ARBA00029594"/>
    </source>
</evidence>
<accession>A0A6J4J1B9</accession>
<dbReference type="PROSITE" id="PS50035">
    <property type="entry name" value="PLD"/>
    <property type="match status" value="2"/>
</dbReference>
<dbReference type="Pfam" id="PF13091">
    <property type="entry name" value="PLDc_2"/>
    <property type="match status" value="2"/>
</dbReference>
<dbReference type="Gene3D" id="3.30.870.10">
    <property type="entry name" value="Endonuclease Chain A"/>
    <property type="match status" value="2"/>
</dbReference>
<protein>
    <recommendedName>
        <fullName evidence="3">Phospholipase D</fullName>
    </recommendedName>
    <alternativeName>
        <fullName evidence="5">Choline phosphatase</fullName>
    </alternativeName>
</protein>
<evidence type="ECO:0000256" key="6">
    <source>
        <dbReference type="SAM" id="MobiDB-lite"/>
    </source>
</evidence>
<evidence type="ECO:0000256" key="4">
    <source>
        <dbReference type="ARBA" id="ARBA00022525"/>
    </source>
</evidence>
<dbReference type="CDD" id="cd09159">
    <property type="entry name" value="PLDc_ybhO_like_2"/>
    <property type="match status" value="1"/>
</dbReference>
<dbReference type="GO" id="GO:0032049">
    <property type="term" value="P:cardiolipin biosynthetic process"/>
    <property type="evidence" value="ECO:0007669"/>
    <property type="project" value="UniProtKB-ARBA"/>
</dbReference>
<dbReference type="PANTHER" id="PTHR21248:SF22">
    <property type="entry name" value="PHOSPHOLIPASE D"/>
    <property type="match status" value="1"/>
</dbReference>
<dbReference type="GO" id="GO:0005576">
    <property type="term" value="C:extracellular region"/>
    <property type="evidence" value="ECO:0007669"/>
    <property type="project" value="UniProtKB-SubCell"/>
</dbReference>
<feature type="compositionally biased region" description="Basic and acidic residues" evidence="6">
    <location>
        <begin position="10"/>
        <end position="20"/>
    </location>
</feature>
<dbReference type="InterPro" id="IPR025202">
    <property type="entry name" value="PLD-like_dom"/>
</dbReference>
<dbReference type="PANTHER" id="PTHR21248">
    <property type="entry name" value="CARDIOLIPIN SYNTHASE"/>
    <property type="match status" value="1"/>
</dbReference>
<organism evidence="8">
    <name type="scientific">uncultured Acetobacteraceae bacterium</name>
    <dbReference type="NCBI Taxonomy" id="169975"/>
    <lineage>
        <taxon>Bacteria</taxon>
        <taxon>Pseudomonadati</taxon>
        <taxon>Pseudomonadota</taxon>
        <taxon>Alphaproteobacteria</taxon>
        <taxon>Acetobacterales</taxon>
        <taxon>Acetobacteraceae</taxon>
        <taxon>environmental samples</taxon>
    </lineage>
</organism>
<dbReference type="AlphaFoldDB" id="A0A6J4J1B9"/>
<feature type="domain" description="PLD phosphodiesterase" evidence="7">
    <location>
        <begin position="381"/>
        <end position="408"/>
    </location>
</feature>
<evidence type="ECO:0000256" key="1">
    <source>
        <dbReference type="ARBA" id="ARBA00003145"/>
    </source>
</evidence>
<gene>
    <name evidence="8" type="ORF">AVDCRST_MAG08-3025</name>
</gene>
<name>A0A6J4J1B9_9PROT</name>
<evidence type="ECO:0000313" key="8">
    <source>
        <dbReference type="EMBL" id="CAA9267692.1"/>
    </source>
</evidence>
<evidence type="ECO:0000259" key="7">
    <source>
        <dbReference type="PROSITE" id="PS50035"/>
    </source>
</evidence>
<dbReference type="CDD" id="cd09110">
    <property type="entry name" value="PLDc_CLS_1"/>
    <property type="match status" value="1"/>
</dbReference>
<feature type="domain" description="PLD phosphodiesterase" evidence="7">
    <location>
        <begin position="194"/>
        <end position="221"/>
    </location>
</feature>
<dbReference type="SUPFAM" id="SSF56024">
    <property type="entry name" value="Phospholipase D/nuclease"/>
    <property type="match status" value="2"/>
</dbReference>
<dbReference type="InterPro" id="IPR001736">
    <property type="entry name" value="PLipase_D/transphosphatidylase"/>
</dbReference>
<dbReference type="SMART" id="SM00155">
    <property type="entry name" value="PLDc"/>
    <property type="match status" value="2"/>
</dbReference>
<comment type="subcellular location">
    <subcellularLocation>
        <location evidence="2">Secreted</location>
    </subcellularLocation>
</comment>
<sequence>MKTVAAEGRAGADADPEARSRRLSSPERSTSGWAARRPIARRSCGALLAGLPALAACASVPELPAAAGGAVGGDPLLREAMASAPVLPGNSAAILYGGRRVFGALFQAIESARDHVNLEFYIFQDVANPGGAGLSLFELLREKLGQGVAVTVIYDSLGSADTPRAALDSLRAAGANLLSFNPANPFEARGAWRPNARNHRKIAVVDGRVAGVGGVNLDSVYENPCGPGAAADPADGTDEACWADIGVRLEGPAVAALQRLFFETWAKQGGGPLPARDWFPPPGRPGRTGVRVFGSAPGEGKQYFYVARLAAIMEAKRTVRLCTGYFVPTRREVEELARAARRGVDVWLLLPSVTDTAVATAAQRASYGPLLEAGVRIVEVKDSVLHAKIAVVDGDWSAVGSSNLDPRSVAWNNEVDAVLLGPEAAASLESAMGRVASRAAPVTLEAWRRRGAGQRLRELLSWPVRDML</sequence>
<comment type="function">
    <text evidence="1">Could be a virulence factor.</text>
</comment>
<reference evidence="8" key="1">
    <citation type="submission" date="2020-02" db="EMBL/GenBank/DDBJ databases">
        <authorList>
            <person name="Meier V. D."/>
        </authorList>
    </citation>
    <scope>NUCLEOTIDE SEQUENCE</scope>
    <source>
        <strain evidence="8">AVDCRST_MAG08</strain>
    </source>
</reference>
<dbReference type="GO" id="GO:0008808">
    <property type="term" value="F:cardiolipin synthase activity"/>
    <property type="evidence" value="ECO:0007669"/>
    <property type="project" value="TreeGrafter"/>
</dbReference>
<evidence type="ECO:0000256" key="2">
    <source>
        <dbReference type="ARBA" id="ARBA00004613"/>
    </source>
</evidence>
<evidence type="ECO:0000256" key="3">
    <source>
        <dbReference type="ARBA" id="ARBA00018392"/>
    </source>
</evidence>